<dbReference type="InterPro" id="IPR013783">
    <property type="entry name" value="Ig-like_fold"/>
</dbReference>
<protein>
    <recommendedName>
        <fullName evidence="7">Ig-like domain-containing protein</fullName>
    </recommendedName>
</protein>
<keyword evidence="4" id="KW-1133">Transmembrane helix</keyword>
<accession>A0AA88SBG7</accession>
<evidence type="ECO:0008006" key="7">
    <source>
        <dbReference type="Google" id="ProtNLM"/>
    </source>
</evidence>
<evidence type="ECO:0000313" key="5">
    <source>
        <dbReference type="EMBL" id="KAK2828268.1"/>
    </source>
</evidence>
<name>A0AA88SBG7_CHASR</name>
<evidence type="ECO:0000256" key="2">
    <source>
        <dbReference type="ARBA" id="ARBA00023180"/>
    </source>
</evidence>
<dbReference type="PANTHER" id="PTHR44427">
    <property type="entry name" value="CARCINOEMBRYONIC ANTIGEN-RELATED CELL ADHESION MOLECULE 19"/>
    <property type="match status" value="1"/>
</dbReference>
<feature type="transmembrane region" description="Helical" evidence="4">
    <location>
        <begin position="265"/>
        <end position="289"/>
    </location>
</feature>
<evidence type="ECO:0000256" key="1">
    <source>
        <dbReference type="ARBA" id="ARBA00022729"/>
    </source>
</evidence>
<gene>
    <name evidence="5" type="ORF">Q5P01_019302</name>
</gene>
<keyword evidence="4" id="KW-0472">Membrane</keyword>
<evidence type="ECO:0000256" key="4">
    <source>
        <dbReference type="SAM" id="Phobius"/>
    </source>
</evidence>
<organism evidence="5 6">
    <name type="scientific">Channa striata</name>
    <name type="common">Snakehead murrel</name>
    <name type="synonym">Ophicephalus striatus</name>
    <dbReference type="NCBI Taxonomy" id="64152"/>
    <lineage>
        <taxon>Eukaryota</taxon>
        <taxon>Metazoa</taxon>
        <taxon>Chordata</taxon>
        <taxon>Craniata</taxon>
        <taxon>Vertebrata</taxon>
        <taxon>Euteleostomi</taxon>
        <taxon>Actinopterygii</taxon>
        <taxon>Neopterygii</taxon>
        <taxon>Teleostei</taxon>
        <taxon>Neoteleostei</taxon>
        <taxon>Acanthomorphata</taxon>
        <taxon>Anabantaria</taxon>
        <taxon>Anabantiformes</taxon>
        <taxon>Channoidei</taxon>
        <taxon>Channidae</taxon>
        <taxon>Channa</taxon>
    </lineage>
</organism>
<keyword evidence="1" id="KW-0732">Signal</keyword>
<evidence type="ECO:0000313" key="6">
    <source>
        <dbReference type="Proteomes" id="UP001187415"/>
    </source>
</evidence>
<dbReference type="Proteomes" id="UP001187415">
    <property type="component" value="Unassembled WGS sequence"/>
</dbReference>
<keyword evidence="3" id="KW-0393">Immunoglobulin domain</keyword>
<keyword evidence="2" id="KW-0325">Glycoprotein</keyword>
<dbReference type="Gene3D" id="2.60.40.10">
    <property type="entry name" value="Immunoglobulins"/>
    <property type="match status" value="1"/>
</dbReference>
<keyword evidence="6" id="KW-1185">Reference proteome</keyword>
<proteinExistence type="predicted"/>
<dbReference type="EMBL" id="JAUPFM010000015">
    <property type="protein sequence ID" value="KAK2828268.1"/>
    <property type="molecule type" value="Genomic_DNA"/>
</dbReference>
<dbReference type="InterPro" id="IPR050831">
    <property type="entry name" value="CEA_cell_adhesion"/>
</dbReference>
<dbReference type="AlphaFoldDB" id="A0AA88SBG7"/>
<sequence>MQSCTSSFHHQVSLSSFLFPDDTPSIFLPVSLITSAVVSQSSGRNNECNFSDPTGAQKCFGAAGHLFVFHLPNTPNIDMMLTKDNKYLILKVKNQKITLNENYTEAQNEAEFFASGTLLLGNAVKKHAGNYLLDIFGSNGNLLEKISVHLEIQEPVSEPAVSQMCVLKEQLKVSCSSTGDAVEFSLKLNGQLLMPTEDQSLSPRNWTTNIQSLAESGAKDDKSSVSEITTILHGQLTGSLVCIVWNKVSKQETVIQLTSCKAPPLVVIVAVIVSVVVVLLVLLTLCVGIKKLYNKKRPTAVTRGKCKLL</sequence>
<dbReference type="PANTHER" id="PTHR44427:SF1">
    <property type="entry name" value="CARCINOEMBRYONIC ANTIGEN-RELATED CELL ADHESION MOLECULE 1"/>
    <property type="match status" value="1"/>
</dbReference>
<evidence type="ECO:0000256" key="3">
    <source>
        <dbReference type="ARBA" id="ARBA00023319"/>
    </source>
</evidence>
<keyword evidence="4" id="KW-0812">Transmembrane</keyword>
<comment type="caution">
    <text evidence="5">The sequence shown here is derived from an EMBL/GenBank/DDBJ whole genome shotgun (WGS) entry which is preliminary data.</text>
</comment>
<reference evidence="5" key="1">
    <citation type="submission" date="2023-07" db="EMBL/GenBank/DDBJ databases">
        <title>Chromosome-level Genome Assembly of Striped Snakehead (Channa striata).</title>
        <authorList>
            <person name="Liu H."/>
        </authorList>
    </citation>
    <scope>NUCLEOTIDE SEQUENCE</scope>
    <source>
        <strain evidence="5">Gz</strain>
        <tissue evidence="5">Muscle</tissue>
    </source>
</reference>